<dbReference type="AlphaFoldDB" id="A0A4P9XFZ2"/>
<feature type="chain" id="PRO_5020244724" evidence="1">
    <location>
        <begin position="23"/>
        <end position="115"/>
    </location>
</feature>
<gene>
    <name evidence="2" type="ORF">THASP1DRAFT_33711</name>
</gene>
<evidence type="ECO:0000256" key="1">
    <source>
        <dbReference type="SAM" id="SignalP"/>
    </source>
</evidence>
<dbReference type="Proteomes" id="UP000271241">
    <property type="component" value="Unassembled WGS sequence"/>
</dbReference>
<name>A0A4P9XFZ2_9FUNG</name>
<reference evidence="3" key="1">
    <citation type="journal article" date="2018" name="Nat. Microbiol.">
        <title>Leveraging single-cell genomics to expand the fungal tree of life.</title>
        <authorList>
            <person name="Ahrendt S.R."/>
            <person name="Quandt C.A."/>
            <person name="Ciobanu D."/>
            <person name="Clum A."/>
            <person name="Salamov A."/>
            <person name="Andreopoulos B."/>
            <person name="Cheng J.F."/>
            <person name="Woyke T."/>
            <person name="Pelin A."/>
            <person name="Henrissat B."/>
            <person name="Reynolds N.K."/>
            <person name="Benny G.L."/>
            <person name="Smith M.E."/>
            <person name="James T.Y."/>
            <person name="Grigoriev I.V."/>
        </authorList>
    </citation>
    <scope>NUCLEOTIDE SEQUENCE [LARGE SCALE GENOMIC DNA]</scope>
    <source>
        <strain evidence="3">RSA 1356</strain>
    </source>
</reference>
<dbReference type="EMBL" id="KZ993668">
    <property type="protein sequence ID" value="RKP04514.1"/>
    <property type="molecule type" value="Genomic_DNA"/>
</dbReference>
<feature type="non-terminal residue" evidence="2">
    <location>
        <position position="115"/>
    </location>
</feature>
<proteinExistence type="predicted"/>
<accession>A0A4P9XFZ2</accession>
<keyword evidence="3" id="KW-1185">Reference proteome</keyword>
<protein>
    <submittedName>
        <fullName evidence="2">Uncharacterized protein</fullName>
    </submittedName>
</protein>
<organism evidence="2 3">
    <name type="scientific">Thamnocephalis sphaerospora</name>
    <dbReference type="NCBI Taxonomy" id="78915"/>
    <lineage>
        <taxon>Eukaryota</taxon>
        <taxon>Fungi</taxon>
        <taxon>Fungi incertae sedis</taxon>
        <taxon>Zoopagomycota</taxon>
        <taxon>Zoopagomycotina</taxon>
        <taxon>Zoopagomycetes</taxon>
        <taxon>Zoopagales</taxon>
        <taxon>Sigmoideomycetaceae</taxon>
        <taxon>Thamnocephalis</taxon>
    </lineage>
</organism>
<keyword evidence="1" id="KW-0732">Signal</keyword>
<feature type="signal peptide" evidence="1">
    <location>
        <begin position="1"/>
        <end position="22"/>
    </location>
</feature>
<evidence type="ECO:0000313" key="2">
    <source>
        <dbReference type="EMBL" id="RKP04514.1"/>
    </source>
</evidence>
<evidence type="ECO:0000313" key="3">
    <source>
        <dbReference type="Proteomes" id="UP000271241"/>
    </source>
</evidence>
<sequence length="115" mass="12161">MLYNTSIFALLAVVAMASTAVALPQEQTPEKPAAQSSALNGAVGAVKTAKELRFGGANAYRNRAEGAAVDNRGRFYAVNYGTKDVEAGESVRTVGRIDFAAGKSELFYQDPKENA</sequence>